<dbReference type="RefSeq" id="WP_091302341.1">
    <property type="nucleotide sequence ID" value="NZ_FMDN01000029.1"/>
</dbReference>
<dbReference type="AlphaFoldDB" id="A0A1C5JEJ7"/>
<dbReference type="OrthoDB" id="5119191at2"/>
<evidence type="ECO:0000313" key="3">
    <source>
        <dbReference type="Proteomes" id="UP000199408"/>
    </source>
</evidence>
<feature type="region of interest" description="Disordered" evidence="1">
    <location>
        <begin position="59"/>
        <end position="90"/>
    </location>
</feature>
<reference evidence="3" key="1">
    <citation type="submission" date="2016-06" db="EMBL/GenBank/DDBJ databases">
        <authorList>
            <person name="Varghese N."/>
        </authorList>
    </citation>
    <scope>NUCLEOTIDE SEQUENCE [LARGE SCALE GENOMIC DNA]</scope>
    <source>
        <strain evidence="3">DSM 43171</strain>
    </source>
</reference>
<accession>A0A1C5JEJ7</accession>
<dbReference type="EMBL" id="FMDN01000029">
    <property type="protein sequence ID" value="SCG68997.1"/>
    <property type="molecule type" value="Genomic_DNA"/>
</dbReference>
<proteinExistence type="predicted"/>
<dbReference type="STRING" id="47864.GA0070560_12930"/>
<gene>
    <name evidence="2" type="ORF">GA0070560_12930</name>
</gene>
<sequence>MVLAALLTGWAAGDDDADALRRAREQARARLSEVTHCHRLGYRPDGRVDPVTEVDCLPTAPITRRPAPSLPSGTDERLRRSLPTGPAATEQSVEAAVDRLRLDPRVRRDVATADGTVGLALREGRRGSCLLARVVGDRVEVWRPPSVLMQPGELTCDVAPRPSAWGRRIRVDRALCTAARSPQPGAGGPRLTG</sequence>
<evidence type="ECO:0000256" key="1">
    <source>
        <dbReference type="SAM" id="MobiDB-lite"/>
    </source>
</evidence>
<keyword evidence="3" id="KW-1185">Reference proteome</keyword>
<evidence type="ECO:0000313" key="2">
    <source>
        <dbReference type="EMBL" id="SCG68997.1"/>
    </source>
</evidence>
<protein>
    <submittedName>
        <fullName evidence="2">Uncharacterized protein</fullName>
    </submittedName>
</protein>
<name>A0A1C5JEJ7_9ACTN</name>
<dbReference type="Proteomes" id="UP000199408">
    <property type="component" value="Unassembled WGS sequence"/>
</dbReference>
<organism evidence="2 3">
    <name type="scientific">Micromonospora halophytica</name>
    <dbReference type="NCBI Taxonomy" id="47864"/>
    <lineage>
        <taxon>Bacteria</taxon>
        <taxon>Bacillati</taxon>
        <taxon>Actinomycetota</taxon>
        <taxon>Actinomycetes</taxon>
        <taxon>Micromonosporales</taxon>
        <taxon>Micromonosporaceae</taxon>
        <taxon>Micromonospora</taxon>
    </lineage>
</organism>